<feature type="non-terminal residue" evidence="1">
    <location>
        <position position="240"/>
    </location>
</feature>
<protein>
    <submittedName>
        <fullName evidence="1">26215_t:CDS:1</fullName>
    </submittedName>
</protein>
<sequence length="240" mass="28377">MSKKLSVDTYRNEESKTINALLEMTNKILTQNTSIMEKQEALESTVIHLVRDIKALQSSQENLKSKANDNRATQDIKFSIDNWLYSNERIYEESIHKELEEFCPDKIEQYKKISRWEGLYSKIENLYREALFESFHHAVFENVFKNKISLFVNSESSEAEITSWKSSKEVQWCFKNLDTIIEEENKTYFQMVAKKVFGRQPTKNQCAVTRAILHNLFNSEIVKIKFDEKYLTRKLKSFLV</sequence>
<proteinExistence type="predicted"/>
<evidence type="ECO:0000313" key="2">
    <source>
        <dbReference type="Proteomes" id="UP000789405"/>
    </source>
</evidence>
<gene>
    <name evidence="1" type="ORF">DERYTH_LOCUS20510</name>
</gene>
<accession>A0A9N9JLL9</accession>
<name>A0A9N9JLL9_9GLOM</name>
<dbReference type="EMBL" id="CAJVPY010024293">
    <property type="protein sequence ID" value="CAG8786473.1"/>
    <property type="molecule type" value="Genomic_DNA"/>
</dbReference>
<evidence type="ECO:0000313" key="1">
    <source>
        <dbReference type="EMBL" id="CAG8786473.1"/>
    </source>
</evidence>
<dbReference type="AlphaFoldDB" id="A0A9N9JLL9"/>
<reference evidence="1" key="1">
    <citation type="submission" date="2021-06" db="EMBL/GenBank/DDBJ databases">
        <authorList>
            <person name="Kallberg Y."/>
            <person name="Tangrot J."/>
            <person name="Rosling A."/>
        </authorList>
    </citation>
    <scope>NUCLEOTIDE SEQUENCE</scope>
    <source>
        <strain evidence="1">MA453B</strain>
    </source>
</reference>
<keyword evidence="2" id="KW-1185">Reference proteome</keyword>
<organism evidence="1 2">
    <name type="scientific">Dentiscutata erythropus</name>
    <dbReference type="NCBI Taxonomy" id="1348616"/>
    <lineage>
        <taxon>Eukaryota</taxon>
        <taxon>Fungi</taxon>
        <taxon>Fungi incertae sedis</taxon>
        <taxon>Mucoromycota</taxon>
        <taxon>Glomeromycotina</taxon>
        <taxon>Glomeromycetes</taxon>
        <taxon>Diversisporales</taxon>
        <taxon>Gigasporaceae</taxon>
        <taxon>Dentiscutata</taxon>
    </lineage>
</organism>
<comment type="caution">
    <text evidence="1">The sequence shown here is derived from an EMBL/GenBank/DDBJ whole genome shotgun (WGS) entry which is preliminary data.</text>
</comment>
<feature type="non-terminal residue" evidence="1">
    <location>
        <position position="1"/>
    </location>
</feature>
<dbReference type="Proteomes" id="UP000789405">
    <property type="component" value="Unassembled WGS sequence"/>
</dbReference>
<dbReference type="OrthoDB" id="2352125at2759"/>